<feature type="region of interest" description="Disordered" evidence="1">
    <location>
        <begin position="1"/>
        <end position="23"/>
    </location>
</feature>
<sequence>MGRHKQTDALQGNTMEQYTTPVPLPQRQEVWGWLEMWDKVAPGGTEGTGGVTHQASGMESPYWRSRDAGRLVDAGTGGSAVDSHHRVEIQQNGTMAVVATDLAGDTVLEWGLGASGDPAVA</sequence>
<evidence type="ECO:0000313" key="2">
    <source>
        <dbReference type="EMBL" id="KAJ1082061.1"/>
    </source>
</evidence>
<dbReference type="EMBL" id="JANPWB010000016">
    <property type="protein sequence ID" value="KAJ1082061.1"/>
    <property type="molecule type" value="Genomic_DNA"/>
</dbReference>
<organism evidence="2 3">
    <name type="scientific">Pleurodeles waltl</name>
    <name type="common">Iberian ribbed newt</name>
    <dbReference type="NCBI Taxonomy" id="8319"/>
    <lineage>
        <taxon>Eukaryota</taxon>
        <taxon>Metazoa</taxon>
        <taxon>Chordata</taxon>
        <taxon>Craniata</taxon>
        <taxon>Vertebrata</taxon>
        <taxon>Euteleostomi</taxon>
        <taxon>Amphibia</taxon>
        <taxon>Batrachia</taxon>
        <taxon>Caudata</taxon>
        <taxon>Salamandroidea</taxon>
        <taxon>Salamandridae</taxon>
        <taxon>Pleurodelinae</taxon>
        <taxon>Pleurodeles</taxon>
    </lineage>
</organism>
<comment type="caution">
    <text evidence="2">The sequence shown here is derived from an EMBL/GenBank/DDBJ whole genome shotgun (WGS) entry which is preliminary data.</text>
</comment>
<proteinExistence type="predicted"/>
<feature type="region of interest" description="Disordered" evidence="1">
    <location>
        <begin position="41"/>
        <end position="63"/>
    </location>
</feature>
<dbReference type="AlphaFoldDB" id="A0AAV7KRN2"/>
<dbReference type="Proteomes" id="UP001066276">
    <property type="component" value="Chromosome 12"/>
</dbReference>
<accession>A0AAV7KRN2</accession>
<evidence type="ECO:0000313" key="3">
    <source>
        <dbReference type="Proteomes" id="UP001066276"/>
    </source>
</evidence>
<feature type="compositionally biased region" description="Polar residues" evidence="1">
    <location>
        <begin position="8"/>
        <end position="20"/>
    </location>
</feature>
<evidence type="ECO:0000256" key="1">
    <source>
        <dbReference type="SAM" id="MobiDB-lite"/>
    </source>
</evidence>
<reference evidence="2" key="1">
    <citation type="journal article" date="2022" name="bioRxiv">
        <title>Sequencing and chromosome-scale assembly of the giantPleurodeles waltlgenome.</title>
        <authorList>
            <person name="Brown T."/>
            <person name="Elewa A."/>
            <person name="Iarovenko S."/>
            <person name="Subramanian E."/>
            <person name="Araus A.J."/>
            <person name="Petzold A."/>
            <person name="Susuki M."/>
            <person name="Suzuki K.-i.T."/>
            <person name="Hayashi T."/>
            <person name="Toyoda A."/>
            <person name="Oliveira C."/>
            <person name="Osipova E."/>
            <person name="Leigh N.D."/>
            <person name="Simon A."/>
            <person name="Yun M.H."/>
        </authorList>
    </citation>
    <scope>NUCLEOTIDE SEQUENCE</scope>
    <source>
        <strain evidence="2">20211129_DDA</strain>
        <tissue evidence="2">Liver</tissue>
    </source>
</reference>
<gene>
    <name evidence="2" type="ORF">NDU88_002231</name>
</gene>
<protein>
    <submittedName>
        <fullName evidence="2">Uncharacterized protein</fullName>
    </submittedName>
</protein>
<name>A0AAV7KRN2_PLEWA</name>
<keyword evidence="3" id="KW-1185">Reference proteome</keyword>